<feature type="domain" description="HTH cro/C1-type" evidence="1">
    <location>
        <begin position="24"/>
        <end position="63"/>
    </location>
</feature>
<evidence type="ECO:0000313" key="2">
    <source>
        <dbReference type="EMBL" id="ATG48877.1"/>
    </source>
</evidence>
<accession>A0A291GFB6</accession>
<dbReference type="RefSeq" id="WP_096806519.1">
    <property type="nucleotide sequence ID" value="NZ_CP022196.1"/>
</dbReference>
<keyword evidence="3" id="KW-1185">Reference proteome</keyword>
<dbReference type="EMBL" id="CP022196">
    <property type="protein sequence ID" value="ATG48877.1"/>
    <property type="molecule type" value="Genomic_DNA"/>
</dbReference>
<dbReference type="Gene3D" id="1.10.260.40">
    <property type="entry name" value="lambda repressor-like DNA-binding domains"/>
    <property type="match status" value="1"/>
</dbReference>
<dbReference type="GO" id="GO:0003677">
    <property type="term" value="F:DNA binding"/>
    <property type="evidence" value="ECO:0007669"/>
    <property type="project" value="InterPro"/>
</dbReference>
<dbReference type="AlphaFoldDB" id="A0A291GFB6"/>
<organism evidence="2 3">
    <name type="scientific">Celeribacter ethanolicus</name>
    <dbReference type="NCBI Taxonomy" id="1758178"/>
    <lineage>
        <taxon>Bacteria</taxon>
        <taxon>Pseudomonadati</taxon>
        <taxon>Pseudomonadota</taxon>
        <taxon>Alphaproteobacteria</taxon>
        <taxon>Rhodobacterales</taxon>
        <taxon>Roseobacteraceae</taxon>
        <taxon>Celeribacter</taxon>
    </lineage>
</organism>
<name>A0A291GFB6_9RHOB</name>
<evidence type="ECO:0000259" key="1">
    <source>
        <dbReference type="PROSITE" id="PS50943"/>
    </source>
</evidence>
<sequence length="267" mass="29783">MQPQNLPRNLRLLLGKYRSLAEGAHDIGINRQQLNKYLNGSSFPSARTLQRIATTLGVDIDVLLADPAQAKQALEAQTASPSPIEAAMQSAYSASLDRLIREEGTLKAYCGDYLCWHRTAISDAYIHASLIRIYQKDRKTYAKSLIAIRRDGQPSHGIKTYVHDSHIFLNAGCLHLVRMSHLASGETDLGLMILKLPRLPSEKTLHGHTLTTSIHVSGNIVPSKVIMRKVTAPPLQIFRRHCGAWRLDDLHTEKDIRAEFSAGMYVE</sequence>
<reference evidence="2 3" key="1">
    <citation type="submission" date="2017-06" db="EMBL/GenBank/DDBJ databases">
        <title>Celeribacter sp. TSPH2 complete genome sequence.</title>
        <authorList>
            <person name="Woo J.-H."/>
            <person name="Kim H.-S."/>
        </authorList>
    </citation>
    <scope>NUCLEOTIDE SEQUENCE [LARGE SCALE GENOMIC DNA]</scope>
    <source>
        <strain evidence="2 3">TSPH2</strain>
    </source>
</reference>
<dbReference type="Proteomes" id="UP000217935">
    <property type="component" value="Chromosome"/>
</dbReference>
<dbReference type="Pfam" id="PF01381">
    <property type="entry name" value="HTH_3"/>
    <property type="match status" value="1"/>
</dbReference>
<evidence type="ECO:0000313" key="3">
    <source>
        <dbReference type="Proteomes" id="UP000217935"/>
    </source>
</evidence>
<dbReference type="SMART" id="SM00530">
    <property type="entry name" value="HTH_XRE"/>
    <property type="match status" value="1"/>
</dbReference>
<dbReference type="SUPFAM" id="SSF47413">
    <property type="entry name" value="lambda repressor-like DNA-binding domains"/>
    <property type="match status" value="1"/>
</dbReference>
<gene>
    <name evidence="2" type="ORF">CEW89_15635</name>
</gene>
<dbReference type="InterPro" id="IPR010982">
    <property type="entry name" value="Lambda_DNA-bd_dom_sf"/>
</dbReference>
<dbReference type="OrthoDB" id="8902678at2"/>
<protein>
    <recommendedName>
        <fullName evidence="1">HTH cro/C1-type domain-containing protein</fullName>
    </recommendedName>
</protein>
<dbReference type="CDD" id="cd00093">
    <property type="entry name" value="HTH_XRE"/>
    <property type="match status" value="1"/>
</dbReference>
<dbReference type="InterPro" id="IPR001387">
    <property type="entry name" value="Cro/C1-type_HTH"/>
</dbReference>
<dbReference type="KEGG" id="ceh:CEW89_15635"/>
<proteinExistence type="predicted"/>
<dbReference type="PROSITE" id="PS50943">
    <property type="entry name" value="HTH_CROC1"/>
    <property type="match status" value="1"/>
</dbReference>